<keyword evidence="2" id="KW-0614">Plasmid</keyword>
<dbReference type="CDD" id="cd05403">
    <property type="entry name" value="NT_KNTase_like"/>
    <property type="match status" value="1"/>
</dbReference>
<sequence>MEFVVVFGSQITGEATTASDLDIAVKFADSLSARDRFEKQCFLSGDLQWEDSPFVDLSDIETLPLDVAHDAVTGSFVCGDEQAFEQFKAEIEARFVEQRDNLRRQQRAVLNRIAEAGLRG</sequence>
<dbReference type="GO" id="GO:0016740">
    <property type="term" value="F:transferase activity"/>
    <property type="evidence" value="ECO:0007669"/>
    <property type="project" value="UniProtKB-KW"/>
</dbReference>
<dbReference type="EMBL" id="CP039142">
    <property type="protein sequence ID" value="QCQ77442.1"/>
    <property type="molecule type" value="Genomic_DNA"/>
</dbReference>
<gene>
    <name evidence="2" type="ORF">E6P09_19225</name>
</gene>
<dbReference type="OrthoDB" id="61846at2157"/>
<evidence type="ECO:0000259" key="1">
    <source>
        <dbReference type="Pfam" id="PF18765"/>
    </source>
</evidence>
<dbReference type="Pfam" id="PF18765">
    <property type="entry name" value="Polbeta"/>
    <property type="match status" value="1"/>
</dbReference>
<evidence type="ECO:0000313" key="3">
    <source>
        <dbReference type="Proteomes" id="UP000299011"/>
    </source>
</evidence>
<protein>
    <submittedName>
        <fullName evidence="2">Nucleotidyltransferase domain-containing protein</fullName>
    </submittedName>
</protein>
<proteinExistence type="predicted"/>
<dbReference type="Gene3D" id="3.30.460.10">
    <property type="entry name" value="Beta Polymerase, domain 2"/>
    <property type="match status" value="1"/>
</dbReference>
<dbReference type="InterPro" id="IPR041633">
    <property type="entry name" value="Polbeta"/>
</dbReference>
<geneLocation type="plasmid" evidence="2 3">
    <name>pHME132</name>
</geneLocation>
<dbReference type="AlphaFoldDB" id="A0A4P8P8Q3"/>
<dbReference type="Proteomes" id="UP000299011">
    <property type="component" value="Plasmid pHME132"/>
</dbReference>
<evidence type="ECO:0000313" key="2">
    <source>
        <dbReference type="EMBL" id="QCQ77442.1"/>
    </source>
</evidence>
<keyword evidence="2" id="KW-0808">Transferase</keyword>
<reference evidence="2 3" key="1">
    <citation type="submission" date="2019-04" db="EMBL/GenBank/DDBJ databases">
        <title>Methylomes of two halophilic Archaea, Haloarcula marismortui and Haloferax mediterranei.</title>
        <authorList>
            <person name="DasSarma S."/>
            <person name="DasSarma P."/>
            <person name="DasSarma S."/>
            <person name="Fomenkov A."/>
            <person name="Vincze T."/>
            <person name="Anton B.P."/>
            <person name="Roberts R.J."/>
        </authorList>
    </citation>
    <scope>NUCLEOTIDE SEQUENCE [LARGE SCALE GENOMIC DNA]</scope>
    <source>
        <strain evidence="3">ATCC 33500 / DSM 1411 / JCM 8866 / NBRC 14739 / NCIMB 2177 / R-4</strain>
        <plasmid evidence="2 3">pHME132</plasmid>
    </source>
</reference>
<accession>A0A4P8P8Q3</accession>
<feature type="domain" description="Polymerase beta nucleotidyltransferase" evidence="1">
    <location>
        <begin position="2"/>
        <end position="74"/>
    </location>
</feature>
<organism evidence="2 3">
    <name type="scientific">Haloferax mediterranei (strain ATCC 33500 / DSM 1411 / JCM 8866 / NBRC 14739 / NCIMB 2177 / R-4)</name>
    <name type="common">Halobacterium mediterranei</name>
    <dbReference type="NCBI Taxonomy" id="523841"/>
    <lineage>
        <taxon>Archaea</taxon>
        <taxon>Methanobacteriati</taxon>
        <taxon>Methanobacteriota</taxon>
        <taxon>Stenosarchaea group</taxon>
        <taxon>Halobacteria</taxon>
        <taxon>Halobacteriales</taxon>
        <taxon>Haloferacaceae</taxon>
        <taxon>Haloferax</taxon>
    </lineage>
</organism>
<name>A0A4P8P8Q3_HALMT</name>
<dbReference type="InterPro" id="IPR043519">
    <property type="entry name" value="NT_sf"/>
</dbReference>
<dbReference type="SUPFAM" id="SSF81301">
    <property type="entry name" value="Nucleotidyltransferase"/>
    <property type="match status" value="1"/>
</dbReference>